<comment type="caution">
    <text evidence="1">The sequence shown here is derived from an EMBL/GenBank/DDBJ whole genome shotgun (WGS) entry which is preliminary data.</text>
</comment>
<proteinExistence type="predicted"/>
<keyword evidence="2" id="KW-1185">Reference proteome</keyword>
<name>A0A9J5Z512_SOLCO</name>
<reference evidence="1 2" key="1">
    <citation type="submission" date="2020-09" db="EMBL/GenBank/DDBJ databases">
        <title>De no assembly of potato wild relative species, Solanum commersonii.</title>
        <authorList>
            <person name="Cho K."/>
        </authorList>
    </citation>
    <scope>NUCLEOTIDE SEQUENCE [LARGE SCALE GENOMIC DNA]</scope>
    <source>
        <strain evidence="1">LZ3.2</strain>
        <tissue evidence="1">Leaf</tissue>
    </source>
</reference>
<evidence type="ECO:0000313" key="1">
    <source>
        <dbReference type="EMBL" id="KAG5606524.1"/>
    </source>
</evidence>
<evidence type="ECO:0000313" key="2">
    <source>
        <dbReference type="Proteomes" id="UP000824120"/>
    </source>
</evidence>
<gene>
    <name evidence="1" type="ORF">H5410_028016</name>
</gene>
<accession>A0A9J5Z512</accession>
<sequence length="79" mass="9128">MFCFCSSAVISSGPLAFSKIQVYSDVNLYSYTDHLEEILVHLMRENRKQLTRDIFSARSVRVCGRKEFTTKDYSNVVKP</sequence>
<dbReference type="EMBL" id="JACXVP010000005">
    <property type="protein sequence ID" value="KAG5606524.1"/>
    <property type="molecule type" value="Genomic_DNA"/>
</dbReference>
<dbReference type="AlphaFoldDB" id="A0A9J5Z512"/>
<dbReference type="Proteomes" id="UP000824120">
    <property type="component" value="Chromosome 5"/>
</dbReference>
<protein>
    <submittedName>
        <fullName evidence="1">Uncharacterized protein</fullName>
    </submittedName>
</protein>
<organism evidence="1 2">
    <name type="scientific">Solanum commersonii</name>
    <name type="common">Commerson's wild potato</name>
    <name type="synonym">Commerson's nightshade</name>
    <dbReference type="NCBI Taxonomy" id="4109"/>
    <lineage>
        <taxon>Eukaryota</taxon>
        <taxon>Viridiplantae</taxon>
        <taxon>Streptophyta</taxon>
        <taxon>Embryophyta</taxon>
        <taxon>Tracheophyta</taxon>
        <taxon>Spermatophyta</taxon>
        <taxon>Magnoliopsida</taxon>
        <taxon>eudicotyledons</taxon>
        <taxon>Gunneridae</taxon>
        <taxon>Pentapetalae</taxon>
        <taxon>asterids</taxon>
        <taxon>lamiids</taxon>
        <taxon>Solanales</taxon>
        <taxon>Solanaceae</taxon>
        <taxon>Solanoideae</taxon>
        <taxon>Solaneae</taxon>
        <taxon>Solanum</taxon>
    </lineage>
</organism>